<protein>
    <recommendedName>
        <fullName evidence="5">ShKT domain-containing protein</fullName>
    </recommendedName>
</protein>
<evidence type="ECO:0000313" key="4">
    <source>
        <dbReference type="Proteomes" id="UP001497623"/>
    </source>
</evidence>
<dbReference type="Gene3D" id="2.20.100.10">
    <property type="entry name" value="Thrombospondin type-1 (TSP1) repeat"/>
    <property type="match status" value="1"/>
</dbReference>
<evidence type="ECO:0000313" key="3">
    <source>
        <dbReference type="EMBL" id="CAL4142506.1"/>
    </source>
</evidence>
<dbReference type="SUPFAM" id="SSF82895">
    <property type="entry name" value="TSP-1 type 1 repeat"/>
    <property type="match status" value="1"/>
</dbReference>
<dbReference type="InterPro" id="IPR038877">
    <property type="entry name" value="THSD1"/>
</dbReference>
<dbReference type="FunFam" id="2.20.100.10:FF:000001">
    <property type="entry name" value="semaphorin-5A isoform X1"/>
    <property type="match status" value="1"/>
</dbReference>
<name>A0AAV2RTN5_MEGNR</name>
<dbReference type="InterPro" id="IPR036383">
    <property type="entry name" value="TSP1_rpt_sf"/>
</dbReference>
<dbReference type="SMART" id="SM00209">
    <property type="entry name" value="TSP1"/>
    <property type="match status" value="1"/>
</dbReference>
<comment type="caution">
    <text evidence="3">The sequence shown here is derived from an EMBL/GenBank/DDBJ whole genome shotgun (WGS) entry which is preliminary data.</text>
</comment>
<dbReference type="PANTHER" id="PTHR16311:SF3">
    <property type="entry name" value="THROMBOSPONDIN TYPE-1 DOMAIN-CONTAINING PROTEIN 1"/>
    <property type="match status" value="1"/>
</dbReference>
<dbReference type="InterPro" id="IPR000884">
    <property type="entry name" value="TSP1_rpt"/>
</dbReference>
<feature type="non-terminal residue" evidence="3">
    <location>
        <position position="1"/>
    </location>
</feature>
<keyword evidence="4" id="KW-1185">Reference proteome</keyword>
<dbReference type="PROSITE" id="PS50092">
    <property type="entry name" value="TSP1"/>
    <property type="match status" value="1"/>
</dbReference>
<gene>
    <name evidence="3" type="ORF">MNOR_LOCUS29132</name>
</gene>
<dbReference type="Proteomes" id="UP001497623">
    <property type="component" value="Unassembled WGS sequence"/>
</dbReference>
<sequence>RECHRDWVRWQCPLTCGVCPSDGNGRFAGRDSGRFAGRDSGRFTGMDGRQFGRMAMNGMWSNWLAWSPCSRNCGGGWRHRDRVCDNPRPSNGGRDCPGPRRTREPCNTHTCRG</sequence>
<reference evidence="3 4" key="1">
    <citation type="submission" date="2024-05" db="EMBL/GenBank/DDBJ databases">
        <authorList>
            <person name="Wallberg A."/>
        </authorList>
    </citation>
    <scope>NUCLEOTIDE SEQUENCE [LARGE SCALE GENOMIC DNA]</scope>
</reference>
<organism evidence="3 4">
    <name type="scientific">Meganyctiphanes norvegica</name>
    <name type="common">Northern krill</name>
    <name type="synonym">Thysanopoda norvegica</name>
    <dbReference type="NCBI Taxonomy" id="48144"/>
    <lineage>
        <taxon>Eukaryota</taxon>
        <taxon>Metazoa</taxon>
        <taxon>Ecdysozoa</taxon>
        <taxon>Arthropoda</taxon>
        <taxon>Crustacea</taxon>
        <taxon>Multicrustacea</taxon>
        <taxon>Malacostraca</taxon>
        <taxon>Eumalacostraca</taxon>
        <taxon>Eucarida</taxon>
        <taxon>Euphausiacea</taxon>
        <taxon>Euphausiidae</taxon>
        <taxon>Meganyctiphanes</taxon>
    </lineage>
</organism>
<feature type="compositionally biased region" description="Basic and acidic residues" evidence="2">
    <location>
        <begin position="97"/>
        <end position="106"/>
    </location>
</feature>
<dbReference type="EMBL" id="CAXKWB010033248">
    <property type="protein sequence ID" value="CAL4142506.1"/>
    <property type="molecule type" value="Genomic_DNA"/>
</dbReference>
<accession>A0AAV2RTN5</accession>
<dbReference type="GO" id="GO:0071944">
    <property type="term" value="C:cell periphery"/>
    <property type="evidence" value="ECO:0007669"/>
    <property type="project" value="TreeGrafter"/>
</dbReference>
<dbReference type="Pfam" id="PF00090">
    <property type="entry name" value="TSP_1"/>
    <property type="match status" value="1"/>
</dbReference>
<dbReference type="PANTHER" id="PTHR16311">
    <property type="entry name" value="THROMBOSPONDIN TYPE I DOMAIN-CONTAINING 1"/>
    <property type="match status" value="1"/>
</dbReference>
<evidence type="ECO:0000256" key="2">
    <source>
        <dbReference type="SAM" id="MobiDB-lite"/>
    </source>
</evidence>
<feature type="region of interest" description="Disordered" evidence="2">
    <location>
        <begin position="86"/>
        <end position="113"/>
    </location>
</feature>
<dbReference type="PRINTS" id="PR01705">
    <property type="entry name" value="TSP1REPEAT"/>
</dbReference>
<evidence type="ECO:0008006" key="5">
    <source>
        <dbReference type="Google" id="ProtNLM"/>
    </source>
</evidence>
<evidence type="ECO:0000256" key="1">
    <source>
        <dbReference type="ARBA" id="ARBA00023157"/>
    </source>
</evidence>
<proteinExistence type="predicted"/>
<keyword evidence="1" id="KW-1015">Disulfide bond</keyword>
<dbReference type="AlphaFoldDB" id="A0AAV2RTN5"/>